<keyword evidence="3" id="KW-1185">Reference proteome</keyword>
<protein>
    <submittedName>
        <fullName evidence="2">Uncharacterized protein</fullName>
    </submittedName>
</protein>
<dbReference type="AlphaFoldDB" id="A0AA51QWH6"/>
<accession>A0AA51QWH6</accession>
<evidence type="ECO:0000313" key="2">
    <source>
        <dbReference type="EMBL" id="WML86198.1"/>
    </source>
</evidence>
<proteinExistence type="predicted"/>
<gene>
    <name evidence="1" type="ORF">RCC75_10115</name>
    <name evidence="2" type="ORF">RCG00_18120</name>
</gene>
<evidence type="ECO:0000313" key="3">
    <source>
        <dbReference type="Proteomes" id="UP001223336"/>
    </source>
</evidence>
<reference evidence="2 3" key="1">
    <citation type="submission" date="2023-08" db="EMBL/GenBank/DDBJ databases">
        <title>New molecular markers tilS and rpoB for phylogenetic and monitoring studies of the genus Thiothrix biodiversity.</title>
        <authorList>
            <person name="Ravin N.V."/>
            <person name="Smolyakov D."/>
            <person name="Markov N.D."/>
            <person name="Beletsky A.V."/>
            <person name="Mardanov A.V."/>
            <person name="Rudenko T.S."/>
            <person name="Grabovich M.Y."/>
        </authorList>
    </citation>
    <scope>NUCLEOTIDE SEQUENCE</scope>
    <source>
        <strain evidence="2">DNT52</strain>
        <strain evidence="1 3">H33</strain>
    </source>
</reference>
<dbReference type="EMBL" id="JAVFKN010000012">
    <property type="protein sequence ID" value="MDQ5768885.1"/>
    <property type="molecule type" value="Genomic_DNA"/>
</dbReference>
<dbReference type="EMBL" id="CP133217">
    <property type="protein sequence ID" value="WML86198.1"/>
    <property type="molecule type" value="Genomic_DNA"/>
</dbReference>
<dbReference type="Proteomes" id="UP001223336">
    <property type="component" value="Unassembled WGS sequence"/>
</dbReference>
<evidence type="ECO:0000313" key="1">
    <source>
        <dbReference type="EMBL" id="MDQ5768885.1"/>
    </source>
</evidence>
<dbReference type="RefSeq" id="WP_308134833.1">
    <property type="nucleotide sequence ID" value="NZ_CP133197.1"/>
</dbReference>
<sequence>MILSQTVAAWGKPDFPAVFSAEVQGLGANALPLQAGLTHSSQVSGDTFSVMLLESSATATHLQIRTGIFYAGVIVGSCCADDPTPLCEQPEYCELLFTLERSTAAARVTLLG</sequence>
<dbReference type="Proteomes" id="UP001229862">
    <property type="component" value="Chromosome"/>
</dbReference>
<organism evidence="2">
    <name type="scientific">Thiothrix subterranea</name>
    <dbReference type="NCBI Taxonomy" id="2735563"/>
    <lineage>
        <taxon>Bacteria</taxon>
        <taxon>Pseudomonadati</taxon>
        <taxon>Pseudomonadota</taxon>
        <taxon>Gammaproteobacteria</taxon>
        <taxon>Thiotrichales</taxon>
        <taxon>Thiotrichaceae</taxon>
        <taxon>Thiothrix</taxon>
    </lineage>
</organism>
<name>A0AA51QWH6_9GAMM</name>